<protein>
    <submittedName>
        <fullName evidence="1">Uncharacterized protein</fullName>
    </submittedName>
</protein>
<name>A0A1I1L7X8_NATHA</name>
<gene>
    <name evidence="1" type="ORF">SAMN05444422_1156</name>
</gene>
<evidence type="ECO:0000313" key="2">
    <source>
        <dbReference type="Proteomes" id="UP000199161"/>
    </source>
</evidence>
<sequence length="53" mass="6068">MNLSLTSPRQLHATALEGYELRDPINCILPPAFRSLYRNQLAHHLPLDNDNIN</sequence>
<dbReference type="EMBL" id="FOKW01000015">
    <property type="protein sequence ID" value="SFC69106.1"/>
    <property type="molecule type" value="Genomic_DNA"/>
</dbReference>
<reference evidence="2" key="1">
    <citation type="submission" date="2016-10" db="EMBL/GenBank/DDBJ databases">
        <authorList>
            <person name="Varghese N."/>
            <person name="Submissions S."/>
        </authorList>
    </citation>
    <scope>NUCLEOTIDE SEQUENCE [LARGE SCALE GENOMIC DNA]</scope>
    <source>
        <strain evidence="2">DSM 13078</strain>
    </source>
</reference>
<organism evidence="1 2">
    <name type="scientific">Natronobacterium haloterrestre</name>
    <name type="common">Halobiforma haloterrestris</name>
    <dbReference type="NCBI Taxonomy" id="148448"/>
    <lineage>
        <taxon>Archaea</taxon>
        <taxon>Methanobacteriati</taxon>
        <taxon>Methanobacteriota</taxon>
        <taxon>Stenosarchaea group</taxon>
        <taxon>Halobacteria</taxon>
        <taxon>Halobacteriales</taxon>
        <taxon>Natrialbaceae</taxon>
        <taxon>Natronobacterium</taxon>
    </lineage>
</organism>
<accession>A0A1I1L7X8</accession>
<dbReference type="AlphaFoldDB" id="A0A1I1L7X8"/>
<evidence type="ECO:0000313" key="1">
    <source>
        <dbReference type="EMBL" id="SFC69106.1"/>
    </source>
</evidence>
<dbReference type="Proteomes" id="UP000199161">
    <property type="component" value="Unassembled WGS sequence"/>
</dbReference>
<proteinExistence type="predicted"/>
<keyword evidence="2" id="KW-1185">Reference proteome</keyword>